<proteinExistence type="predicted"/>
<organism evidence="1 2">
    <name type="scientific">Romanomermis culicivorax</name>
    <name type="common">Nematode worm</name>
    <dbReference type="NCBI Taxonomy" id="13658"/>
    <lineage>
        <taxon>Eukaryota</taxon>
        <taxon>Metazoa</taxon>
        <taxon>Ecdysozoa</taxon>
        <taxon>Nematoda</taxon>
        <taxon>Enoplea</taxon>
        <taxon>Dorylaimia</taxon>
        <taxon>Mermithida</taxon>
        <taxon>Mermithoidea</taxon>
        <taxon>Mermithidae</taxon>
        <taxon>Romanomermis</taxon>
    </lineage>
</organism>
<evidence type="ECO:0000313" key="2">
    <source>
        <dbReference type="WBParaSite" id="nRc.2.0.1.t19685-RA"/>
    </source>
</evidence>
<dbReference type="WBParaSite" id="nRc.2.0.1.t19685-RA">
    <property type="protein sequence ID" value="nRc.2.0.1.t19685-RA"/>
    <property type="gene ID" value="nRc.2.0.1.g19685"/>
</dbReference>
<dbReference type="Proteomes" id="UP000887565">
    <property type="component" value="Unplaced"/>
</dbReference>
<sequence length="75" mass="8732">MEMSKRGKTEQTIEKITCLGLELLSSEVKLRIDKTREIVHGSSPDYPVCRLYRYDTLMDSFTRPDTPPKYCCLIM</sequence>
<name>A0A915IZY4_ROMCU</name>
<evidence type="ECO:0000313" key="1">
    <source>
        <dbReference type="Proteomes" id="UP000887565"/>
    </source>
</evidence>
<accession>A0A915IZY4</accession>
<dbReference type="AlphaFoldDB" id="A0A915IZY4"/>
<keyword evidence="1" id="KW-1185">Reference proteome</keyword>
<reference evidence="2" key="1">
    <citation type="submission" date="2022-11" db="UniProtKB">
        <authorList>
            <consortium name="WormBaseParasite"/>
        </authorList>
    </citation>
    <scope>IDENTIFICATION</scope>
</reference>
<protein>
    <submittedName>
        <fullName evidence="2">Uncharacterized protein</fullName>
    </submittedName>
</protein>